<keyword evidence="12 13" id="KW-0472">Membrane</keyword>
<evidence type="ECO:0000313" key="16">
    <source>
        <dbReference type="Proteomes" id="UP000016900"/>
    </source>
</evidence>
<dbReference type="KEGG" id="hhs:HHS_05420"/>
<dbReference type="AlphaFoldDB" id="U3U7U5"/>
<dbReference type="GO" id="GO:0005886">
    <property type="term" value="C:plasma membrane"/>
    <property type="evidence" value="ECO:0007669"/>
    <property type="project" value="UniProtKB-SubCell"/>
</dbReference>
<dbReference type="Gene3D" id="1.20.58.1610">
    <property type="entry name" value="NADH:ubiquinone/plastoquinone oxidoreductase, chain 3"/>
    <property type="match status" value="1"/>
</dbReference>
<name>U3U7U5_9GAMM</name>
<comment type="function">
    <text evidence="13">NDH-1 shuttles electrons from NADH, via FMN and iron-sulfur (Fe-S) centers, to quinones in the respiratory chain. The immediate electron acceptor for the enzyme in this species is believed to be ubiquinone. Couples the redox reaction to proton translocation (for every two electrons transferred, four hydrogen ions are translocated across the cytoplasmic membrane), and thus conserves the redox energy in a proton gradient.</text>
</comment>
<keyword evidence="8 13" id="KW-1278">Translocase</keyword>
<evidence type="ECO:0000256" key="5">
    <source>
        <dbReference type="ARBA" id="ARBA00022519"/>
    </source>
</evidence>
<evidence type="ECO:0000256" key="7">
    <source>
        <dbReference type="ARBA" id="ARBA00022719"/>
    </source>
</evidence>
<evidence type="ECO:0000256" key="12">
    <source>
        <dbReference type="ARBA" id="ARBA00023136"/>
    </source>
</evidence>
<dbReference type="eggNOG" id="COG0838">
    <property type="taxonomic scope" value="Bacteria"/>
</dbReference>
<gene>
    <name evidence="13 15" type="primary">nuoA</name>
    <name evidence="15" type="ORF">HHS_05420</name>
</gene>
<comment type="subcellular location">
    <subcellularLocation>
        <location evidence="13 14">Cell membrane</location>
        <topology evidence="13 14">Multi-pass membrane protein</topology>
    </subcellularLocation>
    <subcellularLocation>
        <location evidence="1">Membrane</location>
        <topology evidence="1">Multi-pass membrane protein</topology>
    </subcellularLocation>
</comment>
<evidence type="ECO:0000313" key="15">
    <source>
        <dbReference type="EMBL" id="BAO00512.1"/>
    </source>
</evidence>
<proteinExistence type="inferred from homology"/>
<dbReference type="STRING" id="1235990.BMSBPS_0167"/>
<dbReference type="GO" id="GO:0008137">
    <property type="term" value="F:NADH dehydrogenase (ubiquinone) activity"/>
    <property type="evidence" value="ECO:0007669"/>
    <property type="project" value="InterPro"/>
</dbReference>
<protein>
    <recommendedName>
        <fullName evidence="13">NADH-quinone oxidoreductase subunit A</fullName>
        <ecNumber evidence="13">7.1.1.-</ecNumber>
    </recommendedName>
    <alternativeName>
        <fullName evidence="13">NADH dehydrogenase I subunit A</fullName>
    </alternativeName>
    <alternativeName>
        <fullName evidence="13">NDH-1 subunit A</fullName>
    </alternativeName>
    <alternativeName>
        <fullName evidence="13">NUO1</fullName>
    </alternativeName>
</protein>
<dbReference type="InterPro" id="IPR000440">
    <property type="entry name" value="NADH_UbQ/plastoQ_OxRdtase_su3"/>
</dbReference>
<dbReference type="PANTHER" id="PTHR11058">
    <property type="entry name" value="NADH-UBIQUINONE OXIDOREDUCTASE CHAIN 3"/>
    <property type="match status" value="1"/>
</dbReference>
<dbReference type="HAMAP" id="MF_01394">
    <property type="entry name" value="NDH1_NuoA"/>
    <property type="match status" value="1"/>
</dbReference>
<dbReference type="RefSeq" id="WP_022564531.1">
    <property type="nucleotide sequence ID" value="NZ_CP010907.1"/>
</dbReference>
<comment type="subunit">
    <text evidence="13">NDH-1 is composed of 13 different subunits. Subunits NuoA, H, J, K, L, M, N constitute the membrane sector of the complex.</text>
</comment>
<feature type="transmembrane region" description="Helical" evidence="13">
    <location>
        <begin position="93"/>
        <end position="116"/>
    </location>
</feature>
<keyword evidence="3 13" id="KW-0813">Transport</keyword>
<keyword evidence="4 13" id="KW-1003">Cell membrane</keyword>
<dbReference type="InterPro" id="IPR038430">
    <property type="entry name" value="NDAH_ubi_oxred_su3_sf"/>
</dbReference>
<evidence type="ECO:0000256" key="4">
    <source>
        <dbReference type="ARBA" id="ARBA00022475"/>
    </source>
</evidence>
<dbReference type="GO" id="GO:0048038">
    <property type="term" value="F:quinone binding"/>
    <property type="evidence" value="ECO:0007669"/>
    <property type="project" value="UniProtKB-KW"/>
</dbReference>
<dbReference type="EMBL" id="AP012554">
    <property type="protein sequence ID" value="BAO00512.1"/>
    <property type="molecule type" value="Genomic_DNA"/>
</dbReference>
<dbReference type="InterPro" id="IPR023043">
    <property type="entry name" value="NAD(P)H_OxRDtase_bac/plastid"/>
</dbReference>
<dbReference type="KEGG" id="pck:BMSBPS_0167"/>
<accession>U3U7U5</accession>
<evidence type="ECO:0000256" key="11">
    <source>
        <dbReference type="ARBA" id="ARBA00023075"/>
    </source>
</evidence>
<feature type="transmembrane region" description="Helical" evidence="13">
    <location>
        <begin position="66"/>
        <end position="87"/>
    </location>
</feature>
<evidence type="ECO:0000256" key="14">
    <source>
        <dbReference type="RuleBase" id="RU003639"/>
    </source>
</evidence>
<dbReference type="PANTHER" id="PTHR11058:SF21">
    <property type="entry name" value="NADH-QUINONE OXIDOREDUCTASE SUBUNIT A"/>
    <property type="match status" value="1"/>
</dbReference>
<evidence type="ECO:0000256" key="2">
    <source>
        <dbReference type="ARBA" id="ARBA00008472"/>
    </source>
</evidence>
<sequence length="136" mass="15614">MSKNTELIIQNWAFISFIVGSFSLCIFMLIAGWLLGGRATGRYKNTPFESGIKSLGDTHIRFSAKFYLVAMFFVIFDVETLFLYAWAISIREIGWTGFFEGLIFILVLLASLVYLVRIGALNWTPVRRYIPIIKIR</sequence>
<keyword evidence="11 13" id="KW-0830">Ubiquinone</keyword>
<evidence type="ECO:0000256" key="10">
    <source>
        <dbReference type="ARBA" id="ARBA00023027"/>
    </source>
</evidence>
<dbReference type="OrthoDB" id="9791970at2"/>
<dbReference type="GO" id="GO:0030964">
    <property type="term" value="C:NADH dehydrogenase complex"/>
    <property type="evidence" value="ECO:0007669"/>
    <property type="project" value="TreeGrafter"/>
</dbReference>
<keyword evidence="7 13" id="KW-0874">Quinone</keyword>
<evidence type="ECO:0000256" key="1">
    <source>
        <dbReference type="ARBA" id="ARBA00004141"/>
    </source>
</evidence>
<keyword evidence="10 13" id="KW-0520">NAD</keyword>
<dbReference type="FunFam" id="1.20.58.1610:FF:000003">
    <property type="entry name" value="NADH-quinone oxidoreductase subunit A"/>
    <property type="match status" value="1"/>
</dbReference>
<dbReference type="GO" id="GO:0050136">
    <property type="term" value="F:NADH dehydrogenase (quinone) (non-electrogenic) activity"/>
    <property type="evidence" value="ECO:0007669"/>
    <property type="project" value="UniProtKB-UniRule"/>
</dbReference>
<dbReference type="EC" id="7.1.1.-" evidence="13"/>
<reference evidence="15 16" key="1">
    <citation type="submission" date="2012-10" db="EMBL/GenBank/DDBJ databases">
        <title>Genome sequence of the symbiont of the pentatomidae stink bug Halyomorpha halys.</title>
        <authorList>
            <person name="Kobayashi H."/>
            <person name="Fujii-Muramatsu R."/>
            <person name="Takeishi K."/>
            <person name="Noda H."/>
        </authorList>
    </citation>
    <scope>NUCLEOTIDE SEQUENCE [LARGE SCALE GENOMIC DNA]</scope>
</reference>
<dbReference type="PATRIC" id="fig|1235990.3.peg.536"/>
<evidence type="ECO:0000256" key="13">
    <source>
        <dbReference type="HAMAP-Rule" id="MF_01394"/>
    </source>
</evidence>
<dbReference type="Pfam" id="PF00507">
    <property type="entry name" value="Oxidored_q4"/>
    <property type="match status" value="1"/>
</dbReference>
<dbReference type="Proteomes" id="UP000016900">
    <property type="component" value="Chromosome"/>
</dbReference>
<organism evidence="15 16">
    <name type="scientific">Candidatus Pantoea carbekii</name>
    <dbReference type="NCBI Taxonomy" id="1235990"/>
    <lineage>
        <taxon>Bacteria</taxon>
        <taxon>Pseudomonadati</taxon>
        <taxon>Pseudomonadota</taxon>
        <taxon>Gammaproteobacteria</taxon>
        <taxon>Enterobacterales</taxon>
        <taxon>Erwiniaceae</taxon>
        <taxon>Pantoea</taxon>
    </lineage>
</organism>
<evidence type="ECO:0000256" key="6">
    <source>
        <dbReference type="ARBA" id="ARBA00022692"/>
    </source>
</evidence>
<keyword evidence="6 13" id="KW-0812">Transmembrane</keyword>
<evidence type="ECO:0000256" key="3">
    <source>
        <dbReference type="ARBA" id="ARBA00022448"/>
    </source>
</evidence>
<keyword evidence="9 13" id="KW-1133">Transmembrane helix</keyword>
<comment type="catalytic activity">
    <reaction evidence="13 14">
        <text>a quinone + NADH + 5 H(+)(in) = a quinol + NAD(+) + 4 H(+)(out)</text>
        <dbReference type="Rhea" id="RHEA:57888"/>
        <dbReference type="ChEBI" id="CHEBI:15378"/>
        <dbReference type="ChEBI" id="CHEBI:24646"/>
        <dbReference type="ChEBI" id="CHEBI:57540"/>
        <dbReference type="ChEBI" id="CHEBI:57945"/>
        <dbReference type="ChEBI" id="CHEBI:132124"/>
    </reaction>
</comment>
<keyword evidence="5" id="KW-0997">Cell inner membrane</keyword>
<comment type="similarity">
    <text evidence="2 13 14">Belongs to the complex I subunit 3 family.</text>
</comment>
<evidence type="ECO:0000256" key="9">
    <source>
        <dbReference type="ARBA" id="ARBA00022989"/>
    </source>
</evidence>
<evidence type="ECO:0000256" key="8">
    <source>
        <dbReference type="ARBA" id="ARBA00022967"/>
    </source>
</evidence>
<keyword evidence="16" id="KW-1185">Reference proteome</keyword>
<feature type="transmembrane region" description="Helical" evidence="13">
    <location>
        <begin position="12"/>
        <end position="35"/>
    </location>
</feature>